<dbReference type="Pfam" id="PF22673">
    <property type="entry name" value="MCP-like_PDC_1"/>
    <property type="match status" value="1"/>
</dbReference>
<dbReference type="InterPro" id="IPR036457">
    <property type="entry name" value="PPM-type-like_dom_sf"/>
</dbReference>
<name>Q07JP5_RHOP5</name>
<dbReference type="EMBL" id="CP000463">
    <property type="protein sequence ID" value="ABJ07839.1"/>
    <property type="molecule type" value="Genomic_DNA"/>
</dbReference>
<dbReference type="CDD" id="cd12912">
    <property type="entry name" value="PDC2_MCP_like"/>
    <property type="match status" value="1"/>
</dbReference>
<organism evidence="4">
    <name type="scientific">Rhodopseudomonas palustris (strain BisA53)</name>
    <dbReference type="NCBI Taxonomy" id="316055"/>
    <lineage>
        <taxon>Bacteria</taxon>
        <taxon>Pseudomonadati</taxon>
        <taxon>Pseudomonadota</taxon>
        <taxon>Alphaproteobacteria</taxon>
        <taxon>Hyphomicrobiales</taxon>
        <taxon>Nitrobacteraceae</taxon>
        <taxon>Rhodopseudomonas</taxon>
    </lineage>
</organism>
<dbReference type="SUPFAM" id="SSF158472">
    <property type="entry name" value="HAMP domain-like"/>
    <property type="match status" value="1"/>
</dbReference>
<dbReference type="SMART" id="SM00331">
    <property type="entry name" value="PP2C_SIG"/>
    <property type="match status" value="1"/>
</dbReference>
<keyword evidence="1" id="KW-0378">Hydrolase</keyword>
<evidence type="ECO:0000313" key="4">
    <source>
        <dbReference type="EMBL" id="ABJ07839.1"/>
    </source>
</evidence>
<dbReference type="AlphaFoldDB" id="Q07JP5"/>
<dbReference type="CDD" id="cd06225">
    <property type="entry name" value="HAMP"/>
    <property type="match status" value="1"/>
</dbReference>
<feature type="domain" description="HAMP" evidence="2">
    <location>
        <begin position="331"/>
        <end position="384"/>
    </location>
</feature>
<dbReference type="InterPro" id="IPR001932">
    <property type="entry name" value="PPM-type_phosphatase-like_dom"/>
</dbReference>
<dbReference type="GO" id="GO:0007165">
    <property type="term" value="P:signal transduction"/>
    <property type="evidence" value="ECO:0007669"/>
    <property type="project" value="InterPro"/>
</dbReference>
<evidence type="ECO:0000259" key="3">
    <source>
        <dbReference type="PROSITE" id="PS51746"/>
    </source>
</evidence>
<dbReference type="PROSITE" id="PS50885">
    <property type="entry name" value="HAMP"/>
    <property type="match status" value="1"/>
</dbReference>
<dbReference type="STRING" id="316055.RPE_3913"/>
<evidence type="ECO:0000259" key="2">
    <source>
        <dbReference type="PROSITE" id="PS50885"/>
    </source>
</evidence>
<dbReference type="GO" id="GO:0016020">
    <property type="term" value="C:membrane"/>
    <property type="evidence" value="ECO:0007669"/>
    <property type="project" value="InterPro"/>
</dbReference>
<dbReference type="HOGENOM" id="CLU_020306_0_0_5"/>
<dbReference type="InterPro" id="IPR052016">
    <property type="entry name" value="Bact_Sigma-Reg"/>
</dbReference>
<dbReference type="Gene3D" id="3.30.450.20">
    <property type="entry name" value="PAS domain"/>
    <property type="match status" value="2"/>
</dbReference>
<feature type="domain" description="PPM-type phosphatase" evidence="3">
    <location>
        <begin position="423"/>
        <end position="637"/>
    </location>
</feature>
<dbReference type="PANTHER" id="PTHR43156:SF2">
    <property type="entry name" value="STAGE II SPORULATION PROTEIN E"/>
    <property type="match status" value="1"/>
</dbReference>
<reference evidence="4" key="1">
    <citation type="submission" date="2006-09" db="EMBL/GenBank/DDBJ databases">
        <title>Complete sequence of Rhodopseudomonas palustris BisA53.</title>
        <authorList>
            <consortium name="US DOE Joint Genome Institute"/>
            <person name="Copeland A."/>
            <person name="Lucas S."/>
            <person name="Lapidus A."/>
            <person name="Barry K."/>
            <person name="Detter J.C."/>
            <person name="Glavina del Rio T."/>
            <person name="Hammon N."/>
            <person name="Israni S."/>
            <person name="Dalin E."/>
            <person name="Tice H."/>
            <person name="Pitluck S."/>
            <person name="Chain P."/>
            <person name="Malfatti S."/>
            <person name="Shin M."/>
            <person name="Vergez L."/>
            <person name="Schmutz J."/>
            <person name="Larimer F."/>
            <person name="Land M."/>
            <person name="Hauser L."/>
            <person name="Pelletier D.A."/>
            <person name="Kyrpides N."/>
            <person name="Kim E."/>
            <person name="Harwood C.S."/>
            <person name="Oda Y."/>
            <person name="Richardson P."/>
        </authorList>
    </citation>
    <scope>NUCLEOTIDE SEQUENCE [LARGE SCALE GENOMIC DNA]</scope>
    <source>
        <strain evidence="4">BisA53</strain>
    </source>
</reference>
<gene>
    <name evidence="4" type="ordered locus">RPE_3913</name>
</gene>
<dbReference type="PROSITE" id="PS51746">
    <property type="entry name" value="PPM_2"/>
    <property type="match status" value="1"/>
</dbReference>
<dbReference type="PANTHER" id="PTHR43156">
    <property type="entry name" value="STAGE II SPORULATION PROTEIN E-RELATED"/>
    <property type="match status" value="1"/>
</dbReference>
<protein>
    <submittedName>
        <fullName evidence="4">Serine phosphatase</fullName>
    </submittedName>
</protein>
<sequence length="641" mass="69607">MWRPKTIAARLILATVLSTALVFALVLGVVELRSRAIVEAEVASSARDLAQASVYRVEAVLGAVTKVTEGLARTLESGEIGDQELRTLLRRSVESNPEIFGAAIAFEPAAPGGAGRSYAPYYFRDPGGRISFLQLADTQNYPLQDWYQIPRELGRATWSEPYYDEGGGNVLMATLSVPFYAGSGEQRRLKGIVTADIALDWLTKSIGAIKVLDTGYAFLLSRNGTLITHPDAERIINETIFSLAEARNDSAMRELGRRMIRGETGFAPYLTYTDVKSRLYYAPVPSTGWTLAIVFPESELFADIRSLTLTIAAMGLAGLLMLAGVSLRIARSVTRPLGELAAATASISEGRFDVTLPAGTAQDEVGALSRAFRTMTIALREHIRRLVEITAVKERMEGELRVAHDIQMSILPKMLPPFPQREEFDLHAAMITAKEVGGDFYDFFEIDHTHLCLVIADVAGKGVPASLFMAVTKTLIKATAKVGRSAAEILGAVNDEIARDNEQSMFVTVFCGVLDLESGEFVYTNAGHNPPILLRRDATPTWLPAAPQLVVGAMPGTTYHSSSIVLGRGDRLMLYTDGVTEAVDLDGTFYAEDRLLRDVARPSETVRHGVEAIVAAVETFAAGTEPADDITVMLVEFRGPA</sequence>
<dbReference type="SMART" id="SM00304">
    <property type="entry name" value="HAMP"/>
    <property type="match status" value="1"/>
</dbReference>
<dbReference type="eggNOG" id="COG2208">
    <property type="taxonomic scope" value="Bacteria"/>
</dbReference>
<dbReference type="Gene3D" id="3.60.40.10">
    <property type="entry name" value="PPM-type phosphatase domain"/>
    <property type="match status" value="1"/>
</dbReference>
<dbReference type="CDD" id="cd12913">
    <property type="entry name" value="PDC1_MCP_like"/>
    <property type="match status" value="1"/>
</dbReference>
<dbReference type="eggNOG" id="COG2972">
    <property type="taxonomic scope" value="Bacteria"/>
</dbReference>
<dbReference type="SUPFAM" id="SSF81606">
    <property type="entry name" value="PP2C-like"/>
    <property type="match status" value="1"/>
</dbReference>
<accession>Q07JP5</accession>
<dbReference type="GO" id="GO:0016791">
    <property type="term" value="F:phosphatase activity"/>
    <property type="evidence" value="ECO:0007669"/>
    <property type="project" value="TreeGrafter"/>
</dbReference>
<dbReference type="Pfam" id="PF00672">
    <property type="entry name" value="HAMP"/>
    <property type="match status" value="1"/>
</dbReference>
<dbReference type="InterPro" id="IPR003660">
    <property type="entry name" value="HAMP_dom"/>
</dbReference>
<dbReference type="Pfam" id="PF07228">
    <property type="entry name" value="SpoIIE"/>
    <property type="match status" value="1"/>
</dbReference>
<dbReference type="KEGG" id="rpe:RPE_3913"/>
<dbReference type="Gene3D" id="6.10.340.10">
    <property type="match status" value="1"/>
</dbReference>
<proteinExistence type="predicted"/>
<evidence type="ECO:0000256" key="1">
    <source>
        <dbReference type="ARBA" id="ARBA00022801"/>
    </source>
</evidence>